<evidence type="ECO:0008006" key="8">
    <source>
        <dbReference type="Google" id="ProtNLM"/>
    </source>
</evidence>
<evidence type="ECO:0000313" key="6">
    <source>
        <dbReference type="EMBL" id="KAK9504561.1"/>
    </source>
</evidence>
<organism evidence="6 7">
    <name type="scientific">Rhynocoris fuscipes</name>
    <dbReference type="NCBI Taxonomy" id="488301"/>
    <lineage>
        <taxon>Eukaryota</taxon>
        <taxon>Metazoa</taxon>
        <taxon>Ecdysozoa</taxon>
        <taxon>Arthropoda</taxon>
        <taxon>Hexapoda</taxon>
        <taxon>Insecta</taxon>
        <taxon>Pterygota</taxon>
        <taxon>Neoptera</taxon>
        <taxon>Paraneoptera</taxon>
        <taxon>Hemiptera</taxon>
        <taxon>Heteroptera</taxon>
        <taxon>Panheteroptera</taxon>
        <taxon>Cimicomorpha</taxon>
        <taxon>Reduviidae</taxon>
        <taxon>Harpactorinae</taxon>
        <taxon>Harpactorini</taxon>
        <taxon>Rhynocoris</taxon>
    </lineage>
</organism>
<keyword evidence="3 5" id="KW-1133">Transmembrane helix</keyword>
<gene>
    <name evidence="6" type="ORF">O3M35_010869</name>
</gene>
<feature type="transmembrane region" description="Helical" evidence="5">
    <location>
        <begin position="49"/>
        <end position="71"/>
    </location>
</feature>
<comment type="subcellular location">
    <subcellularLocation>
        <location evidence="1">Membrane</location>
        <topology evidence="1">Multi-pass membrane protein</topology>
    </subcellularLocation>
</comment>
<reference evidence="6 7" key="1">
    <citation type="submission" date="2022-12" db="EMBL/GenBank/DDBJ databases">
        <title>Chromosome-level genome assembly of true bugs.</title>
        <authorList>
            <person name="Ma L."/>
            <person name="Li H."/>
        </authorList>
    </citation>
    <scope>NUCLEOTIDE SEQUENCE [LARGE SCALE GENOMIC DNA]</scope>
    <source>
        <strain evidence="6">Lab_2022b</strain>
    </source>
</reference>
<dbReference type="EMBL" id="JAPXFL010000007">
    <property type="protein sequence ID" value="KAK9504561.1"/>
    <property type="molecule type" value="Genomic_DNA"/>
</dbReference>
<evidence type="ECO:0000256" key="1">
    <source>
        <dbReference type="ARBA" id="ARBA00004141"/>
    </source>
</evidence>
<evidence type="ECO:0000256" key="2">
    <source>
        <dbReference type="ARBA" id="ARBA00022692"/>
    </source>
</evidence>
<dbReference type="InterPro" id="IPR018499">
    <property type="entry name" value="Tetraspanin/Peripherin"/>
</dbReference>
<proteinExistence type="predicted"/>
<dbReference type="Gene3D" id="1.10.1450.10">
    <property type="entry name" value="Tetraspanin"/>
    <property type="match status" value="1"/>
</dbReference>
<feature type="transmembrane region" description="Helical" evidence="5">
    <location>
        <begin position="6"/>
        <end position="28"/>
    </location>
</feature>
<dbReference type="Proteomes" id="UP001461498">
    <property type="component" value="Unassembled WGS sequence"/>
</dbReference>
<evidence type="ECO:0000256" key="3">
    <source>
        <dbReference type="ARBA" id="ARBA00022989"/>
    </source>
</evidence>
<dbReference type="CDD" id="cd03127">
    <property type="entry name" value="tetraspanin_LEL"/>
    <property type="match status" value="1"/>
</dbReference>
<evidence type="ECO:0000313" key="7">
    <source>
        <dbReference type="Proteomes" id="UP001461498"/>
    </source>
</evidence>
<dbReference type="PANTHER" id="PTHR19282">
    <property type="entry name" value="TETRASPANIN"/>
    <property type="match status" value="1"/>
</dbReference>
<feature type="transmembrane region" description="Helical" evidence="5">
    <location>
        <begin position="83"/>
        <end position="107"/>
    </location>
</feature>
<evidence type="ECO:0000256" key="5">
    <source>
        <dbReference type="SAM" id="Phobius"/>
    </source>
</evidence>
<accession>A0AAW1D0P0</accession>
<keyword evidence="2 5" id="KW-0812">Transmembrane</keyword>
<evidence type="ECO:0000256" key="4">
    <source>
        <dbReference type="ARBA" id="ARBA00023136"/>
    </source>
</evidence>
<sequence>MVICIITWTIIFIVVNFVSAVIGLVLFGSGIRDFFFQEQYKEIVDVGHLNTLTIIAITVGLVQFLISYIGFCGAVKLKKFALIVYAIILMVLIGTQIMIIGATIWCVNSDCAEDLEHMINKTFENVNGSDATINIIQILFYCCGAENISATYHNDTLPSSCCGYFLNQTCDRKDAFQDGCQVKLRKWLIDKAIWMISLLLTLIVIEMACVIVAIFIAVYNYEDDFW</sequence>
<protein>
    <recommendedName>
        <fullName evidence="8">Tetraspanin</fullName>
    </recommendedName>
</protein>
<dbReference type="PRINTS" id="PR00259">
    <property type="entry name" value="TMFOUR"/>
</dbReference>
<dbReference type="GO" id="GO:0005886">
    <property type="term" value="C:plasma membrane"/>
    <property type="evidence" value="ECO:0007669"/>
    <property type="project" value="TreeGrafter"/>
</dbReference>
<dbReference type="PANTHER" id="PTHR19282:SF482">
    <property type="entry name" value="FI23944P1-RELATED"/>
    <property type="match status" value="1"/>
</dbReference>
<name>A0AAW1D0P0_9HEMI</name>
<dbReference type="SUPFAM" id="SSF48652">
    <property type="entry name" value="Tetraspanin"/>
    <property type="match status" value="1"/>
</dbReference>
<keyword evidence="7" id="KW-1185">Reference proteome</keyword>
<dbReference type="InterPro" id="IPR008952">
    <property type="entry name" value="Tetraspanin_EC2_sf"/>
</dbReference>
<dbReference type="AlphaFoldDB" id="A0AAW1D0P0"/>
<dbReference type="Pfam" id="PF00335">
    <property type="entry name" value="Tetraspanin"/>
    <property type="match status" value="1"/>
</dbReference>
<comment type="caution">
    <text evidence="6">The sequence shown here is derived from an EMBL/GenBank/DDBJ whole genome shotgun (WGS) entry which is preliminary data.</text>
</comment>
<feature type="transmembrane region" description="Helical" evidence="5">
    <location>
        <begin position="193"/>
        <end position="219"/>
    </location>
</feature>
<keyword evidence="4 5" id="KW-0472">Membrane</keyword>